<dbReference type="PANTHER" id="PTHR46813:SF16">
    <property type="entry name" value="GATA TRANSCRIPTION FACTOR 18"/>
    <property type="match status" value="1"/>
</dbReference>
<keyword evidence="4" id="KW-0805">Transcription regulation</keyword>
<evidence type="ECO:0000256" key="4">
    <source>
        <dbReference type="ARBA" id="ARBA00023015"/>
    </source>
</evidence>
<keyword evidence="8" id="KW-1185">Reference proteome</keyword>
<keyword evidence="2" id="KW-0863">Zinc-finger</keyword>
<dbReference type="GO" id="GO:0008270">
    <property type="term" value="F:zinc ion binding"/>
    <property type="evidence" value="ECO:0007669"/>
    <property type="project" value="UniProtKB-KW"/>
</dbReference>
<reference evidence="7 8" key="1">
    <citation type="journal article" date="2019" name="Plant Biotechnol. J.">
        <title>The red bayberry genome and genetic basis of sex determination.</title>
        <authorList>
            <person name="Jia H.M."/>
            <person name="Jia H.J."/>
            <person name="Cai Q.L."/>
            <person name="Wang Y."/>
            <person name="Zhao H.B."/>
            <person name="Yang W.F."/>
            <person name="Wang G.Y."/>
            <person name="Li Y.H."/>
            <person name="Zhan D.L."/>
            <person name="Shen Y.T."/>
            <person name="Niu Q.F."/>
            <person name="Chang L."/>
            <person name="Qiu J."/>
            <person name="Zhao L."/>
            <person name="Xie H.B."/>
            <person name="Fu W.Y."/>
            <person name="Jin J."/>
            <person name="Li X.W."/>
            <person name="Jiao Y."/>
            <person name="Zhou C.C."/>
            <person name="Tu T."/>
            <person name="Chai C.Y."/>
            <person name="Gao J.L."/>
            <person name="Fan L.J."/>
            <person name="van de Weg E."/>
            <person name="Wang J.Y."/>
            <person name="Gao Z.S."/>
        </authorList>
    </citation>
    <scope>NUCLEOTIDE SEQUENCE [LARGE SCALE GENOMIC DNA]</scope>
    <source>
        <tissue evidence="7">Leaves</tissue>
    </source>
</reference>
<comment type="caution">
    <text evidence="7">The sequence shown here is derived from an EMBL/GenBank/DDBJ whole genome shotgun (WGS) entry which is preliminary data.</text>
</comment>
<dbReference type="OrthoDB" id="2162994at2759"/>
<keyword evidence="6" id="KW-0804">Transcription</keyword>
<gene>
    <name evidence="7" type="ORF">CJ030_MR0G027770</name>
</gene>
<protein>
    <submittedName>
        <fullName evidence="7">GATA transcription factor 18</fullName>
    </submittedName>
</protein>
<dbReference type="AlphaFoldDB" id="A0A6A1UFU4"/>
<keyword evidence="1" id="KW-0479">Metal-binding</keyword>
<evidence type="ECO:0000313" key="8">
    <source>
        <dbReference type="Proteomes" id="UP000516437"/>
    </source>
</evidence>
<evidence type="ECO:0000256" key="1">
    <source>
        <dbReference type="ARBA" id="ARBA00022723"/>
    </source>
</evidence>
<dbReference type="EMBL" id="RXIC02000500">
    <property type="protein sequence ID" value="KAB1199058.1"/>
    <property type="molecule type" value="Genomic_DNA"/>
</dbReference>
<proteinExistence type="predicted"/>
<dbReference type="Proteomes" id="UP000516437">
    <property type="component" value="Unassembled WGS sequence"/>
</dbReference>
<name>A0A6A1UFU4_9ROSI</name>
<evidence type="ECO:0000313" key="7">
    <source>
        <dbReference type="EMBL" id="KAB1199058.1"/>
    </source>
</evidence>
<accession>A0A6A1UFU4</accession>
<organism evidence="7 8">
    <name type="scientific">Morella rubra</name>
    <name type="common">Chinese bayberry</name>
    <dbReference type="NCBI Taxonomy" id="262757"/>
    <lineage>
        <taxon>Eukaryota</taxon>
        <taxon>Viridiplantae</taxon>
        <taxon>Streptophyta</taxon>
        <taxon>Embryophyta</taxon>
        <taxon>Tracheophyta</taxon>
        <taxon>Spermatophyta</taxon>
        <taxon>Magnoliopsida</taxon>
        <taxon>eudicotyledons</taxon>
        <taxon>Gunneridae</taxon>
        <taxon>Pentapetalae</taxon>
        <taxon>rosids</taxon>
        <taxon>fabids</taxon>
        <taxon>Fagales</taxon>
        <taxon>Myricaceae</taxon>
        <taxon>Morella</taxon>
    </lineage>
</organism>
<evidence type="ECO:0000256" key="3">
    <source>
        <dbReference type="ARBA" id="ARBA00022833"/>
    </source>
</evidence>
<evidence type="ECO:0000256" key="6">
    <source>
        <dbReference type="ARBA" id="ARBA00023163"/>
    </source>
</evidence>
<dbReference type="GO" id="GO:0003677">
    <property type="term" value="F:DNA binding"/>
    <property type="evidence" value="ECO:0007669"/>
    <property type="project" value="UniProtKB-KW"/>
</dbReference>
<keyword evidence="3" id="KW-0862">Zinc</keyword>
<evidence type="ECO:0000256" key="5">
    <source>
        <dbReference type="ARBA" id="ARBA00023125"/>
    </source>
</evidence>
<sequence length="121" mass="13604">MARAESEQQCEVYGKGTYERRCTGRNGGDLKRGFWLGEIQSQYAILYAQPRPYEESEMYSFTSSSTSVDCTISLGTPSTHLMEDDEKRRRSASSVSNFCWDLLQTKIFHKGSAASVLHGMA</sequence>
<dbReference type="PANTHER" id="PTHR46813">
    <property type="entry name" value="GATA TRANSCRIPTION FACTOR 18"/>
    <property type="match status" value="1"/>
</dbReference>
<evidence type="ECO:0000256" key="2">
    <source>
        <dbReference type="ARBA" id="ARBA00022771"/>
    </source>
</evidence>
<keyword evidence="5" id="KW-0238">DNA-binding</keyword>